<feature type="compositionally biased region" description="Polar residues" evidence="1">
    <location>
        <begin position="96"/>
        <end position="111"/>
    </location>
</feature>
<accession>A0A317D5F1</accession>
<sequence>MLHIALYDTHTAINNIGAPYLTDAVYREPGATFDLKANLDVAAYNLLQLQLFPNIDFSADFQKARLDAPNYEPGPGGFSTSIAESVVDNLRLNRANDGSTNNTPYTPSTEPGQWRPTDGAPAASPNWGLVKPFALTSGAQFRPAPPGGNSTPASLLASHDYAVQVNEVKSLGASNSTTRTATQTQIAYFWANDLDGTYKPPGQLFKLTQTVAKQRGLSQAANAKLFALVGMAMADAAITAWDAKYQTAIDLWRPVSAIREAGTDNNAETAADASWQPLSNNAGVPFSPNFPAYVSGHATFGGAWAGVMRRYFGTDNVTYTATTEDPHAVGVTRTFSTFTAAAVENARSRVYLGVHYQWDGDNGVAAGDSVAGHVYASYLR</sequence>
<dbReference type="Gene3D" id="1.10.606.20">
    <property type="match status" value="1"/>
</dbReference>
<dbReference type="AlphaFoldDB" id="A0A317D5F1"/>
<feature type="domain" description="Phosphatidic acid phosphatase type 2/haloperoxidase" evidence="2">
    <location>
        <begin position="228"/>
        <end position="377"/>
    </location>
</feature>
<dbReference type="InterPro" id="IPR000326">
    <property type="entry name" value="PAP2/HPO"/>
</dbReference>
<evidence type="ECO:0000313" key="5">
    <source>
        <dbReference type="Proteomes" id="UP000246050"/>
    </source>
</evidence>
<proteinExistence type="predicted"/>
<gene>
    <name evidence="3" type="ORF">DKT69_33720</name>
    <name evidence="4" type="ORF">DKT69_33760</name>
</gene>
<evidence type="ECO:0000313" key="3">
    <source>
        <dbReference type="EMBL" id="PWR07933.1"/>
    </source>
</evidence>
<dbReference type="Pfam" id="PF01569">
    <property type="entry name" value="PAP2"/>
    <property type="match status" value="1"/>
</dbReference>
<dbReference type="EMBL" id="QGKS01000452">
    <property type="protein sequence ID" value="PWR07933.1"/>
    <property type="molecule type" value="Genomic_DNA"/>
</dbReference>
<dbReference type="PANTHER" id="PTHR34599">
    <property type="entry name" value="PEROXIDASE-RELATED"/>
    <property type="match status" value="1"/>
</dbReference>
<dbReference type="EMBL" id="QGKS01000452">
    <property type="protein sequence ID" value="PWR07934.1"/>
    <property type="molecule type" value="Genomic_DNA"/>
</dbReference>
<dbReference type="OrthoDB" id="103227at2"/>
<evidence type="ECO:0000313" key="4">
    <source>
        <dbReference type="EMBL" id="PWR07934.1"/>
    </source>
</evidence>
<dbReference type="InterPro" id="IPR036938">
    <property type="entry name" value="PAP2/HPO_sf"/>
</dbReference>
<evidence type="ECO:0000256" key="1">
    <source>
        <dbReference type="SAM" id="MobiDB-lite"/>
    </source>
</evidence>
<dbReference type="PANTHER" id="PTHR34599:SF1">
    <property type="entry name" value="PHOSPHATIDIC ACID PHOSPHATASE TYPE 2_HALOPEROXIDASE DOMAIN-CONTAINING PROTEIN"/>
    <property type="match status" value="1"/>
</dbReference>
<dbReference type="CDD" id="cd03398">
    <property type="entry name" value="PAP2_haloperoxidase"/>
    <property type="match status" value="1"/>
</dbReference>
<protein>
    <recommendedName>
        <fullName evidence="2">Phosphatidic acid phosphatase type 2/haloperoxidase domain-containing protein</fullName>
    </recommendedName>
</protein>
<organism evidence="3 5">
    <name type="scientific">Micromonospora sicca</name>
    <dbReference type="NCBI Taxonomy" id="2202420"/>
    <lineage>
        <taxon>Bacteria</taxon>
        <taxon>Bacillati</taxon>
        <taxon>Actinomycetota</taxon>
        <taxon>Actinomycetes</taxon>
        <taxon>Micromonosporales</taxon>
        <taxon>Micromonosporaceae</taxon>
        <taxon>Micromonospora</taxon>
    </lineage>
</organism>
<dbReference type="InterPro" id="IPR052559">
    <property type="entry name" value="V-haloperoxidase"/>
</dbReference>
<dbReference type="SUPFAM" id="SSF48317">
    <property type="entry name" value="Acid phosphatase/Vanadium-dependent haloperoxidase"/>
    <property type="match status" value="1"/>
</dbReference>
<reference evidence="3 5" key="1">
    <citation type="submission" date="2018-05" db="EMBL/GenBank/DDBJ databases">
        <title>Micromonosporas from Atacama Desert.</title>
        <authorList>
            <person name="Carro L."/>
            <person name="Golinska P."/>
            <person name="Klenk H.-P."/>
            <person name="Goodfellow M."/>
        </authorList>
    </citation>
    <scope>NUCLEOTIDE SEQUENCE [LARGE SCALE GENOMIC DNA]</scope>
    <source>
        <strain evidence="3 5">4G51</strain>
    </source>
</reference>
<name>A0A317D5F1_9ACTN</name>
<feature type="region of interest" description="Disordered" evidence="1">
    <location>
        <begin position="93"/>
        <end position="122"/>
    </location>
</feature>
<evidence type="ECO:0000259" key="2">
    <source>
        <dbReference type="Pfam" id="PF01569"/>
    </source>
</evidence>
<dbReference type="Proteomes" id="UP000246050">
    <property type="component" value="Unassembled WGS sequence"/>
</dbReference>
<comment type="caution">
    <text evidence="3">The sequence shown here is derived from an EMBL/GenBank/DDBJ whole genome shotgun (WGS) entry which is preliminary data.</text>
</comment>